<name>A0ABY5Z9T8_9ACTN</name>
<dbReference type="EMBL" id="CP073721">
    <property type="protein sequence ID" value="UWZ37473.1"/>
    <property type="molecule type" value="Genomic_DNA"/>
</dbReference>
<reference evidence="1" key="1">
    <citation type="submission" date="2021-04" db="EMBL/GenBank/DDBJ databases">
        <title>Biosynthetic gene clusters of Dactylosporangioum roseum.</title>
        <authorList>
            <person name="Hartkoorn R.C."/>
            <person name="Beaudoing E."/>
            <person name="Hot D."/>
            <person name="Moureu S."/>
        </authorList>
    </citation>
    <scope>NUCLEOTIDE SEQUENCE</scope>
    <source>
        <strain evidence="1">NRRL B-16295</strain>
    </source>
</reference>
<proteinExistence type="predicted"/>
<accession>A0ABY5Z9T8</accession>
<evidence type="ECO:0000313" key="1">
    <source>
        <dbReference type="EMBL" id="UWZ37473.1"/>
    </source>
</evidence>
<sequence>MAFTVIPPAGGVLTAATLSGLVTEVRPLTARRTSTSSPVSNSTTLVNDSALVLPVEANAVYELRGNFLYSTAAAANIKFGWTFPTGLTMSYLGSTIPAGQTTWQSFALIQTDPLAADDSPGIARVEGLVMVGLTPGNLQVQFAQNTANVSNTTLNAGSYVCLNRLD</sequence>
<evidence type="ECO:0000313" key="2">
    <source>
        <dbReference type="Proteomes" id="UP001058271"/>
    </source>
</evidence>
<dbReference type="Proteomes" id="UP001058271">
    <property type="component" value="Chromosome"/>
</dbReference>
<protein>
    <submittedName>
        <fullName evidence="1">Uncharacterized protein</fullName>
    </submittedName>
</protein>
<organism evidence="1 2">
    <name type="scientific">Dactylosporangium roseum</name>
    <dbReference type="NCBI Taxonomy" id="47989"/>
    <lineage>
        <taxon>Bacteria</taxon>
        <taxon>Bacillati</taxon>
        <taxon>Actinomycetota</taxon>
        <taxon>Actinomycetes</taxon>
        <taxon>Micromonosporales</taxon>
        <taxon>Micromonosporaceae</taxon>
        <taxon>Dactylosporangium</taxon>
    </lineage>
</organism>
<dbReference type="RefSeq" id="WP_260726830.1">
    <property type="nucleotide sequence ID" value="NZ_BAAABS010000070.1"/>
</dbReference>
<keyword evidence="2" id="KW-1185">Reference proteome</keyword>
<gene>
    <name evidence="1" type="ORF">Drose_04110</name>
</gene>